<feature type="compositionally biased region" description="Polar residues" evidence="1">
    <location>
        <begin position="117"/>
        <end position="126"/>
    </location>
</feature>
<evidence type="ECO:0000256" key="1">
    <source>
        <dbReference type="SAM" id="MobiDB-lite"/>
    </source>
</evidence>
<dbReference type="Gene3D" id="3.10.100.10">
    <property type="entry name" value="Mannose-Binding Protein A, subunit A"/>
    <property type="match status" value="1"/>
</dbReference>
<dbReference type="InterPro" id="IPR016186">
    <property type="entry name" value="C-type_lectin-like/link_sf"/>
</dbReference>
<reference evidence="3 4" key="1">
    <citation type="submission" date="2017-08" db="EMBL/GenBank/DDBJ databases">
        <title>Fine stratification of microbial communities through a metagenomic profile of the photic zone.</title>
        <authorList>
            <person name="Haro-Moreno J.M."/>
            <person name="Lopez-Perez M."/>
            <person name="De La Torre J."/>
            <person name="Picazo A."/>
            <person name="Camacho A."/>
            <person name="Rodriguez-Valera F."/>
        </authorList>
    </citation>
    <scope>NUCLEOTIDE SEQUENCE [LARGE SCALE GENOMIC DNA]</scope>
    <source>
        <strain evidence="3">MED-G28</strain>
    </source>
</reference>
<comment type="caution">
    <text evidence="3">The sequence shown here is derived from an EMBL/GenBank/DDBJ whole genome shotgun (WGS) entry which is preliminary data.</text>
</comment>
<name>A0A2A5WCB7_9GAMM</name>
<protein>
    <recommendedName>
        <fullName evidence="5">Lectin</fullName>
    </recommendedName>
</protein>
<feature type="region of interest" description="Disordered" evidence="1">
    <location>
        <begin position="117"/>
        <end position="142"/>
    </location>
</feature>
<evidence type="ECO:0000313" key="3">
    <source>
        <dbReference type="EMBL" id="PDH34001.1"/>
    </source>
</evidence>
<evidence type="ECO:0000313" key="4">
    <source>
        <dbReference type="Proteomes" id="UP000219329"/>
    </source>
</evidence>
<dbReference type="SUPFAM" id="SSF56436">
    <property type="entry name" value="C-type lectin-like"/>
    <property type="match status" value="1"/>
</dbReference>
<feature type="signal peptide" evidence="2">
    <location>
        <begin position="1"/>
        <end position="24"/>
    </location>
</feature>
<dbReference type="AlphaFoldDB" id="A0A2A5WCB7"/>
<sequence length="217" mass="22434">MKKTLLFTSAALLTAAATFTVVNSQDNEMSFFITSIGSGDGANLGGLAGADAHCAALASDAGSRGKTWRAYLSAHSTNNSPTVNARDRIGFGPWFNADGVEVASNLNVLHGPSNNLNKQGSLTENGDTVLGRGDTPNQHDILTGSTIDGFTVDDGSNHTCNNWTSNGSGSAHVGHFDRTGGGQNPTSWNSAHGSRGCSQEDLVGTGGNGYFYCFAID</sequence>
<dbReference type="EMBL" id="NTJZ01000005">
    <property type="protein sequence ID" value="PDH34001.1"/>
    <property type="molecule type" value="Genomic_DNA"/>
</dbReference>
<proteinExistence type="predicted"/>
<evidence type="ECO:0000256" key="2">
    <source>
        <dbReference type="SAM" id="SignalP"/>
    </source>
</evidence>
<feature type="chain" id="PRO_5013105616" description="Lectin" evidence="2">
    <location>
        <begin position="25"/>
        <end position="217"/>
    </location>
</feature>
<evidence type="ECO:0008006" key="5">
    <source>
        <dbReference type="Google" id="ProtNLM"/>
    </source>
</evidence>
<keyword evidence="2" id="KW-0732">Signal</keyword>
<dbReference type="Proteomes" id="UP000219329">
    <property type="component" value="Unassembled WGS sequence"/>
</dbReference>
<feature type="region of interest" description="Disordered" evidence="1">
    <location>
        <begin position="171"/>
        <end position="192"/>
    </location>
</feature>
<gene>
    <name evidence="3" type="ORF">CNF02_06490</name>
</gene>
<accession>A0A2A5WCB7</accession>
<dbReference type="InterPro" id="IPR016187">
    <property type="entry name" value="CTDL_fold"/>
</dbReference>
<organism evidence="3 4">
    <name type="scientific">OM182 bacterium MED-G28</name>
    <dbReference type="NCBI Taxonomy" id="1986256"/>
    <lineage>
        <taxon>Bacteria</taxon>
        <taxon>Pseudomonadati</taxon>
        <taxon>Pseudomonadota</taxon>
        <taxon>Gammaproteobacteria</taxon>
        <taxon>OMG group</taxon>
        <taxon>OM182 clade</taxon>
    </lineage>
</organism>